<dbReference type="PANTHER" id="PTHR21087:SF16">
    <property type="entry name" value="SHIKIMATE KINASE 1, CHLOROPLASTIC"/>
    <property type="match status" value="1"/>
</dbReference>
<evidence type="ECO:0000256" key="5">
    <source>
        <dbReference type="ARBA" id="ARBA00022840"/>
    </source>
</evidence>
<keyword evidence="3 7" id="KW-0547">Nucleotide-binding</keyword>
<keyword evidence="9" id="KW-1185">Reference proteome</keyword>
<sequence>MKDKRDFGYNIVLIGFMGAGKSTIARTLSERYGLEVAEMDQLISEREKMSIPEIFETHGEEYFRNLETELLIELQDRKNVVVSCGGGVPMRECNVAEMKKNGRVVLLSASAEVILERVKDSHDRPVIEGNKTVAYIRSLMEKRREKYMAAADFIVNTDKKSAEEICRELVEKLEESNKNME</sequence>
<dbReference type="STRING" id="1796616.A4V09_13610"/>
<evidence type="ECO:0000256" key="3">
    <source>
        <dbReference type="ARBA" id="ARBA00022741"/>
    </source>
</evidence>
<evidence type="ECO:0000256" key="2">
    <source>
        <dbReference type="ARBA" id="ARBA00022679"/>
    </source>
</evidence>
<comment type="cofactor">
    <cofactor evidence="7">
        <name>Mg(2+)</name>
        <dbReference type="ChEBI" id="CHEBI:18420"/>
    </cofactor>
    <text evidence="7">Binds 1 Mg(2+) ion per subunit.</text>
</comment>
<keyword evidence="4 7" id="KW-0418">Kinase</keyword>
<dbReference type="Pfam" id="PF01202">
    <property type="entry name" value="SKI"/>
    <property type="match status" value="1"/>
</dbReference>
<dbReference type="PANTHER" id="PTHR21087">
    <property type="entry name" value="SHIKIMATE KINASE"/>
    <property type="match status" value="1"/>
</dbReference>
<evidence type="ECO:0000256" key="6">
    <source>
        <dbReference type="ARBA" id="ARBA00023141"/>
    </source>
</evidence>
<gene>
    <name evidence="7" type="primary">aroK</name>
    <name evidence="8" type="ORF">A4V09_13610</name>
</gene>
<dbReference type="Proteomes" id="UP000092574">
    <property type="component" value="Chromosome"/>
</dbReference>
<feature type="binding site" evidence="7">
    <location>
        <position position="64"/>
    </location>
    <ligand>
        <name>substrate</name>
    </ligand>
</feature>
<evidence type="ECO:0000256" key="4">
    <source>
        <dbReference type="ARBA" id="ARBA00022777"/>
    </source>
</evidence>
<comment type="function">
    <text evidence="7">Catalyzes the specific phosphorylation of the 3-hydroxyl group of shikimic acid using ATP as a cosubstrate.</text>
</comment>
<feature type="binding site" evidence="7">
    <location>
        <position position="143"/>
    </location>
    <ligand>
        <name>substrate</name>
    </ligand>
</feature>
<dbReference type="InterPro" id="IPR031322">
    <property type="entry name" value="Shikimate/glucono_kinase"/>
</dbReference>
<dbReference type="KEGG" id="byl:A4V09_13610"/>
<feature type="binding site" evidence="7">
    <location>
        <position position="86"/>
    </location>
    <ligand>
        <name>substrate</name>
    </ligand>
</feature>
<dbReference type="SUPFAM" id="SSF52540">
    <property type="entry name" value="P-loop containing nucleoside triphosphate hydrolases"/>
    <property type="match status" value="1"/>
</dbReference>
<evidence type="ECO:0000313" key="8">
    <source>
        <dbReference type="EMBL" id="ANU76709.1"/>
    </source>
</evidence>
<dbReference type="GO" id="GO:0004765">
    <property type="term" value="F:shikimate kinase activity"/>
    <property type="evidence" value="ECO:0007669"/>
    <property type="project" value="UniProtKB-UniRule"/>
</dbReference>
<comment type="caution">
    <text evidence="7">Lacks conserved residue(s) required for the propagation of feature annotation.</text>
</comment>
<keyword evidence="6 7" id="KW-0057">Aromatic amino acid biosynthesis</keyword>
<dbReference type="GO" id="GO:0009423">
    <property type="term" value="P:chorismate biosynthetic process"/>
    <property type="evidence" value="ECO:0007669"/>
    <property type="project" value="UniProtKB-UniRule"/>
</dbReference>
<dbReference type="OrthoDB" id="9800332at2"/>
<organism evidence="8 9">
    <name type="scientific">Blautia pseudococcoides</name>
    <dbReference type="NCBI Taxonomy" id="1796616"/>
    <lineage>
        <taxon>Bacteria</taxon>
        <taxon>Bacillati</taxon>
        <taxon>Bacillota</taxon>
        <taxon>Clostridia</taxon>
        <taxon>Lachnospirales</taxon>
        <taxon>Lachnospiraceae</taxon>
        <taxon>Blautia</taxon>
    </lineage>
</organism>
<evidence type="ECO:0000256" key="7">
    <source>
        <dbReference type="HAMAP-Rule" id="MF_00109"/>
    </source>
</evidence>
<dbReference type="HAMAP" id="MF_00109">
    <property type="entry name" value="Shikimate_kinase"/>
    <property type="match status" value="1"/>
</dbReference>
<dbReference type="UniPathway" id="UPA00053">
    <property type="reaction ID" value="UER00088"/>
</dbReference>
<keyword evidence="7" id="KW-0479">Metal-binding</keyword>
<evidence type="ECO:0000256" key="1">
    <source>
        <dbReference type="ARBA" id="ARBA00022605"/>
    </source>
</evidence>
<comment type="subcellular location">
    <subcellularLocation>
        <location evidence="7">Cytoplasm</location>
    </subcellularLocation>
</comment>
<comment type="subunit">
    <text evidence="7">Monomer.</text>
</comment>
<dbReference type="CDD" id="cd00464">
    <property type="entry name" value="SK"/>
    <property type="match status" value="1"/>
</dbReference>
<reference evidence="8" key="1">
    <citation type="submission" date="2017-04" db="EMBL/GenBank/DDBJ databases">
        <title>Complete Genome Sequences of Twelve Strains of a Stable Defined Moderately Diverse Mouse Microbiota 2 (sDMDMm2).</title>
        <authorList>
            <person name="Uchimura Y."/>
            <person name="Wyss M."/>
            <person name="Brugiroux S."/>
            <person name="Limenitakis J.P."/>
            <person name="Stecher B."/>
            <person name="McCoy K.D."/>
            <person name="Macpherson A.J."/>
        </authorList>
    </citation>
    <scope>NUCLEOTIDE SEQUENCE</scope>
    <source>
        <strain evidence="8">YL58</strain>
    </source>
</reference>
<dbReference type="GO" id="GO:0000287">
    <property type="term" value="F:magnesium ion binding"/>
    <property type="evidence" value="ECO:0007669"/>
    <property type="project" value="UniProtKB-UniRule"/>
</dbReference>
<keyword evidence="1 7" id="KW-0028">Amino-acid biosynthesis</keyword>
<dbReference type="GO" id="GO:0008652">
    <property type="term" value="P:amino acid biosynthetic process"/>
    <property type="evidence" value="ECO:0007669"/>
    <property type="project" value="UniProtKB-KW"/>
</dbReference>
<keyword evidence="2 7" id="KW-0808">Transferase</keyword>
<feature type="binding site" evidence="7">
    <location>
        <position position="124"/>
    </location>
    <ligand>
        <name>ATP</name>
        <dbReference type="ChEBI" id="CHEBI:30616"/>
    </ligand>
</feature>
<keyword evidence="7" id="KW-0963">Cytoplasm</keyword>
<name>A0A1C7IE00_9FIRM</name>
<dbReference type="GO" id="GO:0005524">
    <property type="term" value="F:ATP binding"/>
    <property type="evidence" value="ECO:0007669"/>
    <property type="project" value="UniProtKB-UniRule"/>
</dbReference>
<comment type="pathway">
    <text evidence="7">Metabolic intermediate biosynthesis; chorismate biosynthesis; chorismate from D-erythrose 4-phosphate and phosphoenolpyruvate: step 5/7.</text>
</comment>
<dbReference type="RefSeq" id="WP_065542867.1">
    <property type="nucleotide sequence ID" value="NZ_CP015405.2"/>
</dbReference>
<dbReference type="PRINTS" id="PR01100">
    <property type="entry name" value="SHIKIMTKNASE"/>
</dbReference>
<comment type="catalytic activity">
    <reaction evidence="7">
        <text>shikimate + ATP = 3-phosphoshikimate + ADP + H(+)</text>
        <dbReference type="Rhea" id="RHEA:13121"/>
        <dbReference type="ChEBI" id="CHEBI:15378"/>
        <dbReference type="ChEBI" id="CHEBI:30616"/>
        <dbReference type="ChEBI" id="CHEBI:36208"/>
        <dbReference type="ChEBI" id="CHEBI:145989"/>
        <dbReference type="ChEBI" id="CHEBI:456216"/>
        <dbReference type="EC" id="2.7.1.71"/>
    </reaction>
</comment>
<dbReference type="InterPro" id="IPR027417">
    <property type="entry name" value="P-loop_NTPase"/>
</dbReference>
<proteinExistence type="inferred from homology"/>
<keyword evidence="5 7" id="KW-0067">ATP-binding</keyword>
<accession>A0A1C7IE00</accession>
<feature type="binding site" evidence="7">
    <location>
        <position position="22"/>
    </location>
    <ligand>
        <name>Mg(2+)</name>
        <dbReference type="ChEBI" id="CHEBI:18420"/>
    </ligand>
</feature>
<dbReference type="InterPro" id="IPR000623">
    <property type="entry name" value="Shikimate_kinase/TSH1"/>
</dbReference>
<evidence type="ECO:0000313" key="9">
    <source>
        <dbReference type="Proteomes" id="UP000092574"/>
    </source>
</evidence>
<comment type="similarity">
    <text evidence="7">Belongs to the shikimate kinase family.</text>
</comment>
<dbReference type="AlphaFoldDB" id="A0A1C7IE00"/>
<dbReference type="EC" id="2.7.1.71" evidence="7"/>
<feature type="binding site" evidence="7">
    <location>
        <begin position="18"/>
        <end position="23"/>
    </location>
    <ligand>
        <name>ATP</name>
        <dbReference type="ChEBI" id="CHEBI:30616"/>
    </ligand>
</feature>
<keyword evidence="7" id="KW-0460">Magnesium</keyword>
<dbReference type="GO" id="GO:0009073">
    <property type="term" value="P:aromatic amino acid family biosynthetic process"/>
    <property type="evidence" value="ECO:0007669"/>
    <property type="project" value="UniProtKB-KW"/>
</dbReference>
<protein>
    <recommendedName>
        <fullName evidence="7">Shikimate kinase</fullName>
        <shortName evidence="7">SK</shortName>
        <ecNumber evidence="7">2.7.1.71</ecNumber>
    </recommendedName>
</protein>
<dbReference type="GO" id="GO:0005829">
    <property type="term" value="C:cytosol"/>
    <property type="evidence" value="ECO:0007669"/>
    <property type="project" value="TreeGrafter"/>
</dbReference>
<dbReference type="Gene3D" id="3.40.50.300">
    <property type="entry name" value="P-loop containing nucleotide triphosphate hydrolases"/>
    <property type="match status" value="1"/>
</dbReference>
<dbReference type="EMBL" id="CP015405">
    <property type="protein sequence ID" value="ANU76709.1"/>
    <property type="molecule type" value="Genomic_DNA"/>
</dbReference>
<feature type="binding site" evidence="7">
    <location>
        <position position="40"/>
    </location>
    <ligand>
        <name>substrate</name>
    </ligand>
</feature>